<reference evidence="1 2" key="1">
    <citation type="submission" date="2016-08" db="EMBL/GenBank/DDBJ databases">
        <title>The complete genome of Streptomyces subrutilus 10-1-1.</title>
        <authorList>
            <person name="Chen X."/>
        </authorList>
    </citation>
    <scope>NUCLEOTIDE SEQUENCE [LARGE SCALE GENOMIC DNA]</scope>
    <source>
        <strain evidence="1 2">10-1-1</strain>
    </source>
</reference>
<organism evidence="1 2">
    <name type="scientific">Streptomyces subrutilus</name>
    <dbReference type="NCBI Taxonomy" id="36818"/>
    <lineage>
        <taxon>Bacteria</taxon>
        <taxon>Bacillati</taxon>
        <taxon>Actinomycetota</taxon>
        <taxon>Actinomycetes</taxon>
        <taxon>Kitasatosporales</taxon>
        <taxon>Streptomycetaceae</taxon>
        <taxon>Streptomyces</taxon>
    </lineage>
</organism>
<dbReference type="EMBL" id="MEHK01000001">
    <property type="protein sequence ID" value="OEJ32950.1"/>
    <property type="molecule type" value="Genomic_DNA"/>
</dbReference>
<evidence type="ECO:0000313" key="2">
    <source>
        <dbReference type="Proteomes" id="UP000095705"/>
    </source>
</evidence>
<comment type="caution">
    <text evidence="1">The sequence shown here is derived from an EMBL/GenBank/DDBJ whole genome shotgun (WGS) entry which is preliminary data.</text>
</comment>
<sequence length="114" mass="12892">MDIPDDADFIEVLGAAPEPMEHDPDIWRIDVPIGDAQFVTLTFDIGARSVRLTKGSETKSEIEIYREQVDRILLYTGNDERGIIVESHVPGFRCELRAVISPEFRLTDPMLYVG</sequence>
<dbReference type="Proteomes" id="UP000095705">
    <property type="component" value="Unassembled WGS sequence"/>
</dbReference>
<protein>
    <submittedName>
        <fullName evidence="1">Uncharacterized protein</fullName>
    </submittedName>
</protein>
<proteinExistence type="predicted"/>
<accession>A0A1E5PTZ0</accession>
<dbReference type="AlphaFoldDB" id="A0A1E5PTZ0"/>
<dbReference type="OrthoDB" id="4238282at2"/>
<dbReference type="RefSeq" id="WP_069921205.1">
    <property type="nucleotide sequence ID" value="NZ_MEHK01000001.1"/>
</dbReference>
<name>A0A1E5PTZ0_9ACTN</name>
<gene>
    <name evidence="1" type="ORF">BGK67_17920</name>
</gene>
<evidence type="ECO:0000313" key="1">
    <source>
        <dbReference type="EMBL" id="OEJ32950.1"/>
    </source>
</evidence>
<keyword evidence="2" id="KW-1185">Reference proteome</keyword>